<evidence type="ECO:0000259" key="1">
    <source>
        <dbReference type="Pfam" id="PF01433"/>
    </source>
</evidence>
<dbReference type="GO" id="GO:0008270">
    <property type="term" value="F:zinc ion binding"/>
    <property type="evidence" value="ECO:0007669"/>
    <property type="project" value="InterPro"/>
</dbReference>
<name>A0A3B0US87_9ZZZZ</name>
<dbReference type="GO" id="GO:0008237">
    <property type="term" value="F:metallopeptidase activity"/>
    <property type="evidence" value="ECO:0007669"/>
    <property type="project" value="InterPro"/>
</dbReference>
<dbReference type="InterPro" id="IPR014782">
    <property type="entry name" value="Peptidase_M1_dom"/>
</dbReference>
<dbReference type="Gene3D" id="1.10.390.10">
    <property type="entry name" value="Neutral Protease Domain 2"/>
    <property type="match status" value="1"/>
</dbReference>
<dbReference type="AlphaFoldDB" id="A0A3B0US87"/>
<keyword evidence="2" id="KW-0645">Protease</keyword>
<accession>A0A3B0US87</accession>
<feature type="domain" description="Peptidase M1 membrane alanine aminopeptidase" evidence="1">
    <location>
        <begin position="385"/>
        <end position="537"/>
    </location>
</feature>
<dbReference type="SUPFAM" id="SSF55486">
    <property type="entry name" value="Metalloproteases ('zincins'), catalytic domain"/>
    <property type="match status" value="1"/>
</dbReference>
<dbReference type="CDD" id="cd09604">
    <property type="entry name" value="M1_APN_like"/>
    <property type="match status" value="1"/>
</dbReference>
<dbReference type="InterPro" id="IPR027268">
    <property type="entry name" value="Peptidase_M4/M1_CTD_sf"/>
</dbReference>
<proteinExistence type="predicted"/>
<dbReference type="GO" id="GO:0004177">
    <property type="term" value="F:aminopeptidase activity"/>
    <property type="evidence" value="ECO:0007669"/>
    <property type="project" value="UniProtKB-KW"/>
</dbReference>
<keyword evidence="2" id="KW-0378">Hydrolase</keyword>
<reference evidence="2" key="1">
    <citation type="submission" date="2018-06" db="EMBL/GenBank/DDBJ databases">
        <authorList>
            <person name="Zhirakovskaya E."/>
        </authorList>
    </citation>
    <scope>NUCLEOTIDE SEQUENCE</scope>
</reference>
<keyword evidence="2" id="KW-0031">Aminopeptidase</keyword>
<organism evidence="2">
    <name type="scientific">hydrothermal vent metagenome</name>
    <dbReference type="NCBI Taxonomy" id="652676"/>
    <lineage>
        <taxon>unclassified sequences</taxon>
        <taxon>metagenomes</taxon>
        <taxon>ecological metagenomes</taxon>
    </lineage>
</organism>
<evidence type="ECO:0000313" key="2">
    <source>
        <dbReference type="EMBL" id="VAW29172.1"/>
    </source>
</evidence>
<protein>
    <submittedName>
        <fullName evidence="2">Aminopeptidase N-like protein</fullName>
    </submittedName>
</protein>
<sequence>MKKISILLTALFIGLQFSTLMAQSNRLIPLEVQKAYAAGTRSKDGAPGPNYWENHAYYQINAELLAGESSLKGTEKVTYINNSPDTLKTLVIRLYQDFYKKGAARAWNIGSADLTTGVQMDYIKINGKPVNMPEGQYGYFYGTNRYIRLPHALVPGDSLILTAGWKFHIPAITRNRMGNYGKGRFLIAYWYPQISVYDDISGWDKVEFNGITEFYNDFNNYDVHITTPAGYAVWATGHLDNAGDVYSRPVLKRYEKVQKSDKIIAVISQKDWNKHKVLKNKGATIWHFTANYVTDFSFAATLRYNWDASSVLVDSASGRRVRVDAIYPDSSRTFRRAAYYARKSIEFMSFQWPGYAYPFEHMTSFSNGMRNGGMETPMMANDGDPRDTISTANLIFHEISHSYFPFFMGTNERKYAWMDEGWASYFTGTFSEKIAPKYPYFQRTAKRFSQNSGRQMEVPLMLPSNLICNFSSYRIQAYTRPSLAYKFLRNALGDAAFKKALHVYMNRWHGKHPIPFDFFNSFMDATGQNLMWFFKPWFFGPGYADQAVKEVTATNKIVIENVGGLPMPVKVVCEYTDGSKDTFSKSTAVWDKEEDTISIQADKDKIIKKVILGAPDVPDVDKSNNVLNR</sequence>
<gene>
    <name evidence="2" type="ORF">MNBD_BACTEROID07-239</name>
</gene>
<dbReference type="EMBL" id="UOET01000331">
    <property type="protein sequence ID" value="VAW29172.1"/>
    <property type="molecule type" value="Genomic_DNA"/>
</dbReference>
<dbReference type="Pfam" id="PF01433">
    <property type="entry name" value="Peptidase_M1"/>
    <property type="match status" value="1"/>
</dbReference>